<dbReference type="CDD" id="cd06223">
    <property type="entry name" value="PRTases_typeI"/>
    <property type="match status" value="1"/>
</dbReference>
<dbReference type="InterPro" id="IPR000836">
    <property type="entry name" value="PRTase_dom"/>
</dbReference>
<keyword evidence="3" id="KW-1185">Reference proteome</keyword>
<reference evidence="2 3" key="1">
    <citation type="submission" date="2020-09" db="EMBL/GenBank/DDBJ databases">
        <title>Roseomonas.</title>
        <authorList>
            <person name="Zhu W."/>
        </authorList>
    </citation>
    <scope>NUCLEOTIDE SEQUENCE [LARGE SCALE GENOMIC DNA]</scope>
    <source>
        <strain evidence="2 3">1311</strain>
    </source>
</reference>
<evidence type="ECO:0000313" key="2">
    <source>
        <dbReference type="EMBL" id="MBO1076243.1"/>
    </source>
</evidence>
<proteinExistence type="predicted"/>
<keyword evidence="2" id="KW-0328">Glycosyltransferase</keyword>
<dbReference type="GO" id="GO:0016757">
    <property type="term" value="F:glycosyltransferase activity"/>
    <property type="evidence" value="ECO:0007669"/>
    <property type="project" value="UniProtKB-KW"/>
</dbReference>
<dbReference type="SUPFAM" id="SSF53271">
    <property type="entry name" value="PRTase-like"/>
    <property type="match status" value="1"/>
</dbReference>
<name>A0ABS3KFJ9_9PROT</name>
<gene>
    <name evidence="2" type="ORF">IAI60_16650</name>
</gene>
<sequence>MLEDRAAAGRALAARLMHLRDAAPVVLALPRGGVPVAFEVAAALGAPLDILLVRKIGAPHFPELAAGAVLGGAHPGTVINEAVVRELGISEAYLEREAARQRAEITRRSDAYLRGRPPLPVENRTVIVVDDGAATGATARVALRMLRAAGLARRVVLAVPVAAPEVAAMLRGLCDDAVFLALPDPFGAVGRFYEDFTQVEDAVVIDLLDRAATRQGG</sequence>
<protein>
    <submittedName>
        <fullName evidence="2">Phosphoribosyltransferase</fullName>
    </submittedName>
</protein>
<dbReference type="Pfam" id="PF00156">
    <property type="entry name" value="Pribosyltran"/>
    <property type="match status" value="1"/>
</dbReference>
<organism evidence="2 3">
    <name type="scientific">Roseomonas marmotae</name>
    <dbReference type="NCBI Taxonomy" id="2768161"/>
    <lineage>
        <taxon>Bacteria</taxon>
        <taxon>Pseudomonadati</taxon>
        <taxon>Pseudomonadota</taxon>
        <taxon>Alphaproteobacteria</taxon>
        <taxon>Acetobacterales</taxon>
        <taxon>Roseomonadaceae</taxon>
        <taxon>Roseomonas</taxon>
    </lineage>
</organism>
<accession>A0ABS3KFJ9</accession>
<feature type="domain" description="Phosphoribosyltransferase" evidence="1">
    <location>
        <begin position="69"/>
        <end position="166"/>
    </location>
</feature>
<comment type="caution">
    <text evidence="2">The sequence shown here is derived from an EMBL/GenBank/DDBJ whole genome shotgun (WGS) entry which is preliminary data.</text>
</comment>
<dbReference type="Gene3D" id="3.40.50.2020">
    <property type="match status" value="1"/>
</dbReference>
<keyword evidence="2" id="KW-0808">Transferase</keyword>
<dbReference type="Gene3D" id="3.30.1310.20">
    <property type="entry name" value="PRTase-like"/>
    <property type="match status" value="1"/>
</dbReference>
<dbReference type="Proteomes" id="UP001518990">
    <property type="component" value="Unassembled WGS sequence"/>
</dbReference>
<evidence type="ECO:0000259" key="1">
    <source>
        <dbReference type="Pfam" id="PF00156"/>
    </source>
</evidence>
<evidence type="ECO:0000313" key="3">
    <source>
        <dbReference type="Proteomes" id="UP001518990"/>
    </source>
</evidence>
<dbReference type="EMBL" id="JACTNF010000019">
    <property type="protein sequence ID" value="MBO1076243.1"/>
    <property type="molecule type" value="Genomic_DNA"/>
</dbReference>
<dbReference type="InterPro" id="IPR029057">
    <property type="entry name" value="PRTase-like"/>
</dbReference>